<feature type="compositionally biased region" description="Basic and acidic residues" evidence="1">
    <location>
        <begin position="101"/>
        <end position="110"/>
    </location>
</feature>
<name>A0A895YHV3_9ACTN</name>
<dbReference type="Gene3D" id="1.20.1260.10">
    <property type="match status" value="1"/>
</dbReference>
<evidence type="ECO:0000313" key="4">
    <source>
        <dbReference type="Proteomes" id="UP000662857"/>
    </source>
</evidence>
<dbReference type="InterPro" id="IPR005183">
    <property type="entry name" value="DUF305_CopM-like"/>
</dbReference>
<feature type="domain" description="DUF305" evidence="2">
    <location>
        <begin position="40"/>
        <end position="186"/>
    </location>
</feature>
<evidence type="ECO:0000313" key="3">
    <source>
        <dbReference type="EMBL" id="QSB17504.1"/>
    </source>
</evidence>
<dbReference type="EMBL" id="CP070499">
    <property type="protein sequence ID" value="QSB17504.1"/>
    <property type="molecule type" value="Genomic_DNA"/>
</dbReference>
<feature type="region of interest" description="Disordered" evidence="1">
    <location>
        <begin position="98"/>
        <end position="122"/>
    </location>
</feature>
<feature type="compositionally biased region" description="Low complexity" evidence="1">
    <location>
        <begin position="1"/>
        <end position="26"/>
    </location>
</feature>
<dbReference type="InterPro" id="IPR012347">
    <property type="entry name" value="Ferritin-like"/>
</dbReference>
<feature type="region of interest" description="Disordered" evidence="1">
    <location>
        <begin position="1"/>
        <end position="34"/>
    </location>
</feature>
<dbReference type="Pfam" id="PF03713">
    <property type="entry name" value="DUF305"/>
    <property type="match status" value="1"/>
</dbReference>
<reference evidence="3" key="1">
    <citation type="submission" date="2021-02" db="EMBL/GenBank/DDBJ databases">
        <title>Natrosporangium hydrolyticum gen. nov., sp. nov, a haloalkaliphilic actinobacterium from a soda solonchak soil.</title>
        <authorList>
            <person name="Sorokin D.Y."/>
            <person name="Khijniak T.V."/>
            <person name="Zakharycheva A.P."/>
            <person name="Boueva O.V."/>
            <person name="Ariskina E.V."/>
            <person name="Hahnke R.L."/>
            <person name="Bunk B."/>
            <person name="Sproer C."/>
            <person name="Schumann P."/>
            <person name="Evtushenko L.I."/>
            <person name="Kublanov I.V."/>
        </authorList>
    </citation>
    <scope>NUCLEOTIDE SEQUENCE</scope>
    <source>
        <strain evidence="3">DSM 106523</strain>
    </source>
</reference>
<dbReference type="PANTHER" id="PTHR36933">
    <property type="entry name" value="SLL0788 PROTEIN"/>
    <property type="match status" value="1"/>
</dbReference>
<protein>
    <submittedName>
        <fullName evidence="3">DUF305 domain-containing protein</fullName>
    </submittedName>
</protein>
<keyword evidence="4" id="KW-1185">Reference proteome</keyword>
<evidence type="ECO:0000259" key="2">
    <source>
        <dbReference type="Pfam" id="PF03713"/>
    </source>
</evidence>
<accession>A0A895YHV3</accession>
<dbReference type="Proteomes" id="UP000662857">
    <property type="component" value="Chromosome"/>
</dbReference>
<sequence length="191" mass="20290">MLVATAACGSESEPAAAPPGEAASVADSLPAADPEHNAADVDFLQLMIDHHQQGLALTGLADERTLREEVQLLAAAIDTTQRDEVTIMTSWLESWDQPTTLDHDSHPDHGHHAHHGGLPATGPEEIEALRTASDADFEQMFLVLLTGHQNSAVELAGIAADGVNPQTQDLAQRIEQSRADQVAHLLRLVGG</sequence>
<dbReference type="PANTHER" id="PTHR36933:SF1">
    <property type="entry name" value="SLL0788 PROTEIN"/>
    <property type="match status" value="1"/>
</dbReference>
<dbReference type="KEGG" id="nhy:JQS43_22300"/>
<organism evidence="3 4">
    <name type="scientific">Natronosporangium hydrolyticum</name>
    <dbReference type="NCBI Taxonomy" id="2811111"/>
    <lineage>
        <taxon>Bacteria</taxon>
        <taxon>Bacillati</taxon>
        <taxon>Actinomycetota</taxon>
        <taxon>Actinomycetes</taxon>
        <taxon>Micromonosporales</taxon>
        <taxon>Micromonosporaceae</taxon>
        <taxon>Natronosporangium</taxon>
    </lineage>
</organism>
<dbReference type="AlphaFoldDB" id="A0A895YHV3"/>
<gene>
    <name evidence="3" type="ORF">JQS43_22300</name>
</gene>
<evidence type="ECO:0000256" key="1">
    <source>
        <dbReference type="SAM" id="MobiDB-lite"/>
    </source>
</evidence>
<proteinExistence type="predicted"/>